<protein>
    <recommendedName>
        <fullName evidence="2">Rhodanese domain-containing protein</fullName>
    </recommendedName>
</protein>
<dbReference type="Pfam" id="PF07070">
    <property type="entry name" value="Spo0M"/>
    <property type="match status" value="1"/>
</dbReference>
<dbReference type="RefSeq" id="WP_419194546.1">
    <property type="nucleotide sequence ID" value="NZ_SJPJ01000001.1"/>
</dbReference>
<feature type="transmembrane region" description="Helical" evidence="1">
    <location>
        <begin position="142"/>
        <end position="163"/>
    </location>
</feature>
<evidence type="ECO:0000313" key="3">
    <source>
        <dbReference type="EMBL" id="TWT82557.1"/>
    </source>
</evidence>
<feature type="domain" description="Rhodanese" evidence="2">
    <location>
        <begin position="394"/>
        <end position="428"/>
    </location>
</feature>
<dbReference type="Proteomes" id="UP000315010">
    <property type="component" value="Unassembled WGS sequence"/>
</dbReference>
<accession>A0A5C5Z662</accession>
<organism evidence="3 4">
    <name type="scientific">Novipirellula herctigrandis</name>
    <dbReference type="NCBI Taxonomy" id="2527986"/>
    <lineage>
        <taxon>Bacteria</taxon>
        <taxon>Pseudomonadati</taxon>
        <taxon>Planctomycetota</taxon>
        <taxon>Planctomycetia</taxon>
        <taxon>Pirellulales</taxon>
        <taxon>Pirellulaceae</taxon>
        <taxon>Novipirellula</taxon>
    </lineage>
</organism>
<sequence length="472" mass="52461">MAKCDLSIELEKEPEFLHDGGATIRGTLHVHVDKGVSCSGLVVESVWRTHGQGNVAKGTAESKTLFKGEWTEGQSESYPFELSIAEWPPSYHGRYLNIDHYIDARAKIPWSFDPKASVPFLMRPTCNREQAIASTKVPTKQLARWAIGLFVVIWSVSFFGGFAVAGKSIVPFVLLTLVMLVAGGFYLFRVFLPRYLLGEVVCDFATASVAPGQQAQGELVVRPRRNVSINSISMTFSAREECVSGSGSNRKTHKHLFYEQKEQLEGPTTLNANKEHRFDLSVSLPSDAPYSIDLTDNKLIWSTDLRIDIPRWPDWHKAIPLEVLPSGKAGQVQGKPLPEIMAGAAPGGRGPERAMPSDSITFDETAGHLWAVRDDPSQREMLVDAVTGLTFQISARVERRLLYAGSDDPHVFDGGYAVWANAEDPPLPLVLYVPHHLADEFEQIGRELWHGQGKILGWDDRHERLQIRVDAL</sequence>
<feature type="transmembrane region" description="Helical" evidence="1">
    <location>
        <begin position="169"/>
        <end position="188"/>
    </location>
</feature>
<name>A0A5C5Z662_9BACT</name>
<gene>
    <name evidence="3" type="ORF">CA13_40200</name>
</gene>
<dbReference type="EMBL" id="SJPJ01000001">
    <property type="protein sequence ID" value="TWT82557.1"/>
    <property type="molecule type" value="Genomic_DNA"/>
</dbReference>
<proteinExistence type="predicted"/>
<comment type="caution">
    <text evidence="3">The sequence shown here is derived from an EMBL/GenBank/DDBJ whole genome shotgun (WGS) entry which is preliminary data.</text>
</comment>
<dbReference type="InterPro" id="IPR014752">
    <property type="entry name" value="Arrestin-like_C"/>
</dbReference>
<dbReference type="AlphaFoldDB" id="A0A5C5Z662"/>
<keyword evidence="1" id="KW-1133">Transmembrane helix</keyword>
<dbReference type="SUPFAM" id="SSF81296">
    <property type="entry name" value="E set domains"/>
    <property type="match status" value="1"/>
</dbReference>
<keyword evidence="4" id="KW-1185">Reference proteome</keyword>
<dbReference type="InterPro" id="IPR009776">
    <property type="entry name" value="Spore_0_M"/>
</dbReference>
<dbReference type="InterPro" id="IPR014756">
    <property type="entry name" value="Ig_E-set"/>
</dbReference>
<evidence type="ECO:0000256" key="1">
    <source>
        <dbReference type="SAM" id="Phobius"/>
    </source>
</evidence>
<reference evidence="3 4" key="1">
    <citation type="submission" date="2019-02" db="EMBL/GenBank/DDBJ databases">
        <title>Deep-cultivation of Planctomycetes and their phenomic and genomic characterization uncovers novel biology.</title>
        <authorList>
            <person name="Wiegand S."/>
            <person name="Jogler M."/>
            <person name="Boedeker C."/>
            <person name="Pinto D."/>
            <person name="Vollmers J."/>
            <person name="Rivas-Marin E."/>
            <person name="Kohn T."/>
            <person name="Peeters S.H."/>
            <person name="Heuer A."/>
            <person name="Rast P."/>
            <person name="Oberbeckmann S."/>
            <person name="Bunk B."/>
            <person name="Jeske O."/>
            <person name="Meyerdierks A."/>
            <person name="Storesund J.E."/>
            <person name="Kallscheuer N."/>
            <person name="Luecker S."/>
            <person name="Lage O.M."/>
            <person name="Pohl T."/>
            <person name="Merkel B.J."/>
            <person name="Hornburger P."/>
            <person name="Mueller R.-W."/>
            <person name="Bruemmer F."/>
            <person name="Labrenz M."/>
            <person name="Spormann A.M."/>
            <person name="Op Den Camp H."/>
            <person name="Overmann J."/>
            <person name="Amann R."/>
            <person name="Jetten M.S.M."/>
            <person name="Mascher T."/>
            <person name="Medema M.H."/>
            <person name="Devos D.P."/>
            <person name="Kaster A.-K."/>
            <person name="Ovreas L."/>
            <person name="Rohde M."/>
            <person name="Galperin M.Y."/>
            <person name="Jogler C."/>
        </authorList>
    </citation>
    <scope>NUCLEOTIDE SEQUENCE [LARGE SCALE GENOMIC DNA]</scope>
    <source>
        <strain evidence="3 4">CA13</strain>
    </source>
</reference>
<evidence type="ECO:0000259" key="2">
    <source>
        <dbReference type="PROSITE" id="PS50206"/>
    </source>
</evidence>
<evidence type="ECO:0000313" key="4">
    <source>
        <dbReference type="Proteomes" id="UP000315010"/>
    </source>
</evidence>
<dbReference type="PROSITE" id="PS50206">
    <property type="entry name" value="RHODANESE_3"/>
    <property type="match status" value="1"/>
</dbReference>
<keyword evidence="1" id="KW-0472">Membrane</keyword>
<keyword evidence="1" id="KW-0812">Transmembrane</keyword>
<dbReference type="Gene3D" id="2.60.40.640">
    <property type="match status" value="2"/>
</dbReference>
<dbReference type="InterPro" id="IPR001763">
    <property type="entry name" value="Rhodanese-like_dom"/>
</dbReference>